<reference evidence="1 2" key="1">
    <citation type="journal article" date="2017" name="Antonie Van Leeuwenhoek">
        <title>Rhizobium rhizosphaerae sp. nov., a novel species isolated from rice rhizosphere.</title>
        <authorList>
            <person name="Zhao J.J."/>
            <person name="Zhang J."/>
            <person name="Zhang R.J."/>
            <person name="Zhang C.W."/>
            <person name="Yin H.Q."/>
            <person name="Zhang X.X."/>
        </authorList>
    </citation>
    <scope>NUCLEOTIDE SEQUENCE [LARGE SCALE GENOMIC DNA]</scope>
    <source>
        <strain evidence="1 2">KMM 241</strain>
    </source>
</reference>
<organism evidence="1 2">
    <name type="scientific">Paraglaciecola mesophila KMM 241</name>
    <dbReference type="NCBI Taxonomy" id="1128912"/>
    <lineage>
        <taxon>Bacteria</taxon>
        <taxon>Pseudomonadati</taxon>
        <taxon>Pseudomonadota</taxon>
        <taxon>Gammaproteobacteria</taxon>
        <taxon>Alteromonadales</taxon>
        <taxon>Alteromonadaceae</taxon>
        <taxon>Paraglaciecola</taxon>
    </lineage>
</organism>
<gene>
    <name evidence="1" type="ORF">GMES_1579</name>
</gene>
<sequence length="41" mass="4761">MLPVTYSTDLIGFTIRQMVKLLRYFSHLGSFTHQASFSHQT</sequence>
<dbReference type="Proteomes" id="UP000006263">
    <property type="component" value="Unassembled WGS sequence"/>
</dbReference>
<evidence type="ECO:0000313" key="2">
    <source>
        <dbReference type="Proteomes" id="UP000006263"/>
    </source>
</evidence>
<protein>
    <submittedName>
        <fullName evidence="1">Uncharacterized protein</fullName>
    </submittedName>
</protein>
<name>K6ZKJ0_9ALTE</name>
<proteinExistence type="predicted"/>
<dbReference type="EMBL" id="BAEP01000030">
    <property type="protein sequence ID" value="GAC23875.1"/>
    <property type="molecule type" value="Genomic_DNA"/>
</dbReference>
<accession>K6ZKJ0</accession>
<dbReference type="AlphaFoldDB" id="K6ZKJ0"/>
<evidence type="ECO:0000313" key="1">
    <source>
        <dbReference type="EMBL" id="GAC23875.1"/>
    </source>
</evidence>
<comment type="caution">
    <text evidence="1">The sequence shown here is derived from an EMBL/GenBank/DDBJ whole genome shotgun (WGS) entry which is preliminary data.</text>
</comment>